<evidence type="ECO:0000259" key="3">
    <source>
        <dbReference type="Pfam" id="PF18915"/>
    </source>
</evidence>
<dbReference type="EMBL" id="PFSK01000010">
    <property type="protein sequence ID" value="PJC23083.1"/>
    <property type="molecule type" value="Genomic_DNA"/>
</dbReference>
<feature type="domain" description="DUF5667" evidence="3">
    <location>
        <begin position="50"/>
        <end position="157"/>
    </location>
</feature>
<feature type="compositionally biased region" description="Basic and acidic residues" evidence="1">
    <location>
        <begin position="193"/>
        <end position="212"/>
    </location>
</feature>
<feature type="signal peptide" evidence="2">
    <location>
        <begin position="1"/>
        <end position="23"/>
    </location>
</feature>
<gene>
    <name evidence="4" type="ORF">CO059_00550</name>
</gene>
<proteinExistence type="predicted"/>
<dbReference type="InterPro" id="IPR043725">
    <property type="entry name" value="DUF5667"/>
</dbReference>
<evidence type="ECO:0000256" key="1">
    <source>
        <dbReference type="SAM" id="MobiDB-lite"/>
    </source>
</evidence>
<sequence>MRKRILLLSLLLPILFFGSFVLAQEEAGDETTTTLEQETADISSTLPNPGLTPDHPLYFLDTLGENIGLFLTRSPEGKAEKAFSYAEEKLAEAKSTADKGKDKATEKAVGRYEGYVGKATENLGKAKALGRDIGALAEKVSEATLKHQAVLSGVYDKLLAKGNEKAAEAVLKAMEGAMNGHETALQAISNAQRKSEIEAKGKRVKEAVETKTKGPGRPQE</sequence>
<evidence type="ECO:0000256" key="2">
    <source>
        <dbReference type="SAM" id="SignalP"/>
    </source>
</evidence>
<dbReference type="Pfam" id="PF18915">
    <property type="entry name" value="DUF5667"/>
    <property type="match status" value="1"/>
</dbReference>
<accession>A0A2M8EK12</accession>
<organism evidence="4 5">
    <name type="scientific">candidate division WWE3 bacterium CG_4_9_14_0_2_um_filter_48_10</name>
    <dbReference type="NCBI Taxonomy" id="1975078"/>
    <lineage>
        <taxon>Bacteria</taxon>
        <taxon>Katanobacteria</taxon>
    </lineage>
</organism>
<keyword evidence="2" id="KW-0732">Signal</keyword>
<feature type="region of interest" description="Disordered" evidence="1">
    <location>
        <begin position="191"/>
        <end position="220"/>
    </location>
</feature>
<dbReference type="AlphaFoldDB" id="A0A2M8EK12"/>
<protein>
    <recommendedName>
        <fullName evidence="3">DUF5667 domain-containing protein</fullName>
    </recommendedName>
</protein>
<dbReference type="Proteomes" id="UP000228781">
    <property type="component" value="Unassembled WGS sequence"/>
</dbReference>
<evidence type="ECO:0000313" key="5">
    <source>
        <dbReference type="Proteomes" id="UP000228781"/>
    </source>
</evidence>
<comment type="caution">
    <text evidence="4">The sequence shown here is derived from an EMBL/GenBank/DDBJ whole genome shotgun (WGS) entry which is preliminary data.</text>
</comment>
<reference evidence="5" key="1">
    <citation type="submission" date="2017-09" db="EMBL/GenBank/DDBJ databases">
        <title>Depth-based differentiation of microbial function through sediment-hosted aquifers and enrichment of novel symbionts in the deep terrestrial subsurface.</title>
        <authorList>
            <person name="Probst A.J."/>
            <person name="Ladd B."/>
            <person name="Jarett J.K."/>
            <person name="Geller-Mcgrath D.E."/>
            <person name="Sieber C.M.K."/>
            <person name="Emerson J.B."/>
            <person name="Anantharaman K."/>
            <person name="Thomas B.C."/>
            <person name="Malmstrom R."/>
            <person name="Stieglmeier M."/>
            <person name="Klingl A."/>
            <person name="Woyke T."/>
            <person name="Ryan C.M."/>
            <person name="Banfield J.F."/>
        </authorList>
    </citation>
    <scope>NUCLEOTIDE SEQUENCE [LARGE SCALE GENOMIC DNA]</scope>
</reference>
<name>A0A2M8EK12_UNCKA</name>
<feature type="chain" id="PRO_5014617742" description="DUF5667 domain-containing protein" evidence="2">
    <location>
        <begin position="24"/>
        <end position="220"/>
    </location>
</feature>
<evidence type="ECO:0000313" key="4">
    <source>
        <dbReference type="EMBL" id="PJC23083.1"/>
    </source>
</evidence>